<sequence>MNLSASFLLACWHTLLALTCFLPGAAAGQSTAVVVGIARFQHPNVTELGYADQDASAFADFLAEPAGGRLPADRLRLLTNDEATLAAVQSALQWQRSVADSGTTAYLYLATHGDVAAQDLASGGYLLAHDTPPDNYDLLALSVSYLNDHLAALTSRQVRVVLITDACHAGSLAGDAVGGRTLTATHLMQRRGREIRMLSCQPYELAHEGERWGGGRGAFSYYLERGMRGAADENSDRSVDLYELDAYVRARVSEDTDRAQHPLLSGGRMDEALVTLSAERQQQQLKRRSAELTETLEATLLATVTPQAQRDYVRFQRALADGQLVQPSGQSALSFYERLRGQPDLIALRGMLDEQLTVALLDSVQQAILAYLAADPAELSDRDRIDEKYAVFPRYLDEAARILGENDPRHPGILARAQYFRGVVLRLRADRSDAADSSYHRANEYLEAALDLYPEAAYLHNESGLLLMRLGEARQAYERFRRAAVLAPTWALPYSNLGMLYKQRHPERYYNVAAAYYDRALALKPDLSGVYLNYGNLMYETGRLDSAAVMLRQAYALNPGDTYVRYNLALLLAEDTAGAERAQQLFASIVDEDYGLVADALRESGLLYLRMGRPDSALLQLRLAIERSPKPARAYLGLREAYQQSGQHAEARAYFNRLIEREPASAAGYYNLALVDTTSDEWLRGLRRAALSDSLQRAVATELGFLFFRAGQFNQGEASLRFAARGGRGYLAQGFNLTAFLAATGQNDKAIAALRALLKNARAEDRAAEYCERFAADADFTALRKAPAYRQLYQTYCDIPAPAD</sequence>
<evidence type="ECO:0000313" key="7">
    <source>
        <dbReference type="Proteomes" id="UP000308528"/>
    </source>
</evidence>
<dbReference type="InterPro" id="IPR019734">
    <property type="entry name" value="TPR_rpt"/>
</dbReference>
<dbReference type="PROSITE" id="PS50005">
    <property type="entry name" value="TPR"/>
    <property type="match status" value="4"/>
</dbReference>
<feature type="repeat" description="TPR" evidence="3">
    <location>
        <begin position="457"/>
        <end position="490"/>
    </location>
</feature>
<dbReference type="InterPro" id="IPR050498">
    <property type="entry name" value="Ycf3"/>
</dbReference>
<evidence type="ECO:0000256" key="1">
    <source>
        <dbReference type="ARBA" id="ARBA00022737"/>
    </source>
</evidence>
<dbReference type="SUPFAM" id="SSF52129">
    <property type="entry name" value="Caspase-like"/>
    <property type="match status" value="1"/>
</dbReference>
<evidence type="ECO:0000313" key="6">
    <source>
        <dbReference type="EMBL" id="THH39782.1"/>
    </source>
</evidence>
<name>A0A4S4NJ38_9BACT</name>
<dbReference type="PANTHER" id="PTHR44858">
    <property type="entry name" value="TETRATRICOPEPTIDE REPEAT PROTEIN 6"/>
    <property type="match status" value="1"/>
</dbReference>
<dbReference type="OrthoDB" id="174931at2"/>
<dbReference type="Gene3D" id="1.25.40.10">
    <property type="entry name" value="Tetratricopeptide repeat domain"/>
    <property type="match status" value="3"/>
</dbReference>
<evidence type="ECO:0000256" key="3">
    <source>
        <dbReference type="PROSITE-ProRule" id="PRU00339"/>
    </source>
</evidence>
<dbReference type="InterPro" id="IPR018247">
    <property type="entry name" value="EF_Hand_1_Ca_BS"/>
</dbReference>
<feature type="signal peptide" evidence="4">
    <location>
        <begin position="1"/>
        <end position="26"/>
    </location>
</feature>
<organism evidence="6 7">
    <name type="scientific">Neolewinella litorea</name>
    <dbReference type="NCBI Taxonomy" id="2562452"/>
    <lineage>
        <taxon>Bacteria</taxon>
        <taxon>Pseudomonadati</taxon>
        <taxon>Bacteroidota</taxon>
        <taxon>Saprospiria</taxon>
        <taxon>Saprospirales</taxon>
        <taxon>Lewinellaceae</taxon>
        <taxon>Neolewinella</taxon>
    </lineage>
</organism>
<reference evidence="6 7" key="1">
    <citation type="submission" date="2019-04" db="EMBL/GenBank/DDBJ databases">
        <title>Lewinella litorea sp. nov., isolated from a marine sand.</title>
        <authorList>
            <person name="Yoon J.-H."/>
        </authorList>
    </citation>
    <scope>NUCLEOTIDE SEQUENCE [LARGE SCALE GENOMIC DNA]</scope>
    <source>
        <strain evidence="6 7">HSMS-39</strain>
    </source>
</reference>
<evidence type="ECO:0000259" key="5">
    <source>
        <dbReference type="Pfam" id="PF00656"/>
    </source>
</evidence>
<dbReference type="AlphaFoldDB" id="A0A4S4NJ38"/>
<keyword evidence="4" id="KW-0732">Signal</keyword>
<dbReference type="Proteomes" id="UP000308528">
    <property type="component" value="Unassembled WGS sequence"/>
</dbReference>
<dbReference type="Pfam" id="PF14559">
    <property type="entry name" value="TPR_19"/>
    <property type="match status" value="1"/>
</dbReference>
<dbReference type="PROSITE" id="PS00018">
    <property type="entry name" value="EF_HAND_1"/>
    <property type="match status" value="1"/>
</dbReference>
<keyword evidence="1" id="KW-0677">Repeat</keyword>
<dbReference type="SMART" id="SM00028">
    <property type="entry name" value="TPR"/>
    <property type="match status" value="5"/>
</dbReference>
<comment type="caution">
    <text evidence="6">The sequence shown here is derived from an EMBL/GenBank/DDBJ whole genome shotgun (WGS) entry which is preliminary data.</text>
</comment>
<dbReference type="InterPro" id="IPR011600">
    <property type="entry name" value="Pept_C14_caspase"/>
</dbReference>
<dbReference type="Gene3D" id="3.40.50.1460">
    <property type="match status" value="1"/>
</dbReference>
<evidence type="ECO:0000256" key="2">
    <source>
        <dbReference type="ARBA" id="ARBA00022803"/>
    </source>
</evidence>
<evidence type="ECO:0000256" key="4">
    <source>
        <dbReference type="SAM" id="SignalP"/>
    </source>
</evidence>
<dbReference type="GO" id="GO:0004197">
    <property type="term" value="F:cysteine-type endopeptidase activity"/>
    <property type="evidence" value="ECO:0007669"/>
    <property type="project" value="InterPro"/>
</dbReference>
<gene>
    <name evidence="6" type="ORF">E4021_09210</name>
</gene>
<dbReference type="InterPro" id="IPR029030">
    <property type="entry name" value="Caspase-like_dom_sf"/>
</dbReference>
<keyword evidence="7" id="KW-1185">Reference proteome</keyword>
<dbReference type="InterPro" id="IPR011990">
    <property type="entry name" value="TPR-like_helical_dom_sf"/>
</dbReference>
<protein>
    <submittedName>
        <fullName evidence="6">Tetratricopeptide repeat protein</fullName>
    </submittedName>
</protein>
<feature type="chain" id="PRO_5020729437" evidence="4">
    <location>
        <begin position="27"/>
        <end position="804"/>
    </location>
</feature>
<feature type="repeat" description="TPR" evidence="3">
    <location>
        <begin position="632"/>
        <end position="665"/>
    </location>
</feature>
<dbReference type="Pfam" id="PF00656">
    <property type="entry name" value="Peptidase_C14"/>
    <property type="match status" value="1"/>
</dbReference>
<feature type="repeat" description="TPR" evidence="3">
    <location>
        <begin position="598"/>
        <end position="631"/>
    </location>
</feature>
<dbReference type="EMBL" id="SRSF01000003">
    <property type="protein sequence ID" value="THH39782.1"/>
    <property type="molecule type" value="Genomic_DNA"/>
</dbReference>
<dbReference type="RefSeq" id="WP_136458656.1">
    <property type="nucleotide sequence ID" value="NZ_SRSF01000003.1"/>
</dbReference>
<feature type="domain" description="Peptidase C14 caspase" evidence="5">
    <location>
        <begin position="31"/>
        <end position="266"/>
    </location>
</feature>
<dbReference type="PANTHER" id="PTHR44858:SF1">
    <property type="entry name" value="UDP-N-ACETYLGLUCOSAMINE--PEPTIDE N-ACETYLGLUCOSAMINYLTRANSFERASE SPINDLY-RELATED"/>
    <property type="match status" value="1"/>
</dbReference>
<keyword evidence="2 3" id="KW-0802">TPR repeat</keyword>
<dbReference type="SUPFAM" id="SSF48452">
    <property type="entry name" value="TPR-like"/>
    <property type="match status" value="1"/>
</dbReference>
<dbReference type="GO" id="GO:0006508">
    <property type="term" value="P:proteolysis"/>
    <property type="evidence" value="ECO:0007669"/>
    <property type="project" value="InterPro"/>
</dbReference>
<accession>A0A4S4NJ38</accession>
<feature type="repeat" description="TPR" evidence="3">
    <location>
        <begin position="528"/>
        <end position="561"/>
    </location>
</feature>
<proteinExistence type="predicted"/>